<name>A0A926RYD0_9BACI</name>
<dbReference type="AlphaFoldDB" id="A0A926RYD0"/>
<dbReference type="CDD" id="cd06971">
    <property type="entry name" value="PgpA"/>
    <property type="match status" value="1"/>
</dbReference>
<evidence type="ECO:0000313" key="3">
    <source>
        <dbReference type="Proteomes" id="UP000626844"/>
    </source>
</evidence>
<feature type="domain" description="YutG/PgpA" evidence="1">
    <location>
        <begin position="44"/>
        <end position="159"/>
    </location>
</feature>
<dbReference type="GO" id="GO:0008962">
    <property type="term" value="F:phosphatidylglycerophosphatase activity"/>
    <property type="evidence" value="ECO:0007669"/>
    <property type="project" value="InterPro"/>
</dbReference>
<proteinExistence type="predicted"/>
<accession>A0A926RYD0</accession>
<dbReference type="Proteomes" id="UP000626844">
    <property type="component" value="Unassembled WGS sequence"/>
</dbReference>
<evidence type="ECO:0000313" key="2">
    <source>
        <dbReference type="EMBL" id="MBD1381605.1"/>
    </source>
</evidence>
<gene>
    <name evidence="2" type="ORF">IC621_15310</name>
</gene>
<sequence>MSKYTMKEMTETTKDLLVSRGVQIKDIAEIVYQLQNKYIPNLTIEECEINVEKVLNKREIVHAVLTGLALDQLAEQKLLPEPLQSLVETDEPLFGIDEIIPLSIVNVYGSIGLTNFGFLDKEKYGIIKELDEHQGNHVHTFMDDIVAALAAAAASRMAHRAKDLEDQEESVVTS</sequence>
<organism evidence="2 3">
    <name type="scientific">Metabacillus arenae</name>
    <dbReference type="NCBI Taxonomy" id="2771434"/>
    <lineage>
        <taxon>Bacteria</taxon>
        <taxon>Bacillati</taxon>
        <taxon>Bacillota</taxon>
        <taxon>Bacilli</taxon>
        <taxon>Bacillales</taxon>
        <taxon>Bacillaceae</taxon>
        <taxon>Metabacillus</taxon>
    </lineage>
</organism>
<dbReference type="InterPro" id="IPR026038">
    <property type="entry name" value="Put_PGPase"/>
</dbReference>
<dbReference type="Gene3D" id="1.10.3760.10">
    <property type="entry name" value="PgpA-like"/>
    <property type="match status" value="1"/>
</dbReference>
<dbReference type="Pfam" id="PF04608">
    <property type="entry name" value="PgpA"/>
    <property type="match status" value="1"/>
</dbReference>
<dbReference type="PIRSF" id="PIRSF019587">
    <property type="entry name" value="PGPase"/>
    <property type="match status" value="1"/>
</dbReference>
<keyword evidence="3" id="KW-1185">Reference proteome</keyword>
<protein>
    <submittedName>
        <fullName evidence="2">Phosphatidylglycerophosphatase A</fullName>
    </submittedName>
</protein>
<dbReference type="RefSeq" id="WP_191159205.1">
    <property type="nucleotide sequence ID" value="NZ_JACXAI010000020.1"/>
</dbReference>
<comment type="caution">
    <text evidence="2">The sequence shown here is derived from an EMBL/GenBank/DDBJ whole genome shotgun (WGS) entry which is preliminary data.</text>
</comment>
<dbReference type="GO" id="GO:0006629">
    <property type="term" value="P:lipid metabolic process"/>
    <property type="evidence" value="ECO:0007669"/>
    <property type="project" value="InterPro"/>
</dbReference>
<dbReference type="InterPro" id="IPR036681">
    <property type="entry name" value="PgpA-like_sf"/>
</dbReference>
<evidence type="ECO:0000259" key="1">
    <source>
        <dbReference type="Pfam" id="PF04608"/>
    </source>
</evidence>
<dbReference type="InterPro" id="IPR007686">
    <property type="entry name" value="YutG/PgpA"/>
</dbReference>
<reference evidence="2" key="1">
    <citation type="submission" date="2020-09" db="EMBL/GenBank/DDBJ databases">
        <title>A novel bacterium of genus Bacillus, isolated from South China Sea.</title>
        <authorList>
            <person name="Huang H."/>
            <person name="Mo K."/>
            <person name="Hu Y."/>
        </authorList>
    </citation>
    <scope>NUCLEOTIDE SEQUENCE</scope>
    <source>
        <strain evidence="2">IB182487</strain>
    </source>
</reference>
<dbReference type="EMBL" id="JACXAI010000020">
    <property type="protein sequence ID" value="MBD1381605.1"/>
    <property type="molecule type" value="Genomic_DNA"/>
</dbReference>
<dbReference type="SUPFAM" id="SSF101307">
    <property type="entry name" value="YutG-like"/>
    <property type="match status" value="1"/>
</dbReference>